<dbReference type="STRING" id="1842532.A7E78_01415"/>
<dbReference type="Pfam" id="PF04230">
    <property type="entry name" value="PS_pyruv_trans"/>
    <property type="match status" value="1"/>
</dbReference>
<evidence type="ECO:0000313" key="2">
    <source>
        <dbReference type="EMBL" id="APG26636.1"/>
    </source>
</evidence>
<accession>A0A1L3GL18</accession>
<evidence type="ECO:0000259" key="1">
    <source>
        <dbReference type="Pfam" id="PF04230"/>
    </source>
</evidence>
<dbReference type="RefSeq" id="WP_072282597.1">
    <property type="nucleotide sequence ID" value="NZ_CP015519.1"/>
</dbReference>
<dbReference type="EMBL" id="CP015519">
    <property type="protein sequence ID" value="APG26636.1"/>
    <property type="molecule type" value="Genomic_DNA"/>
</dbReference>
<name>A0A1L3GL18_9BACT</name>
<protein>
    <recommendedName>
        <fullName evidence="1">Polysaccharide pyruvyl transferase domain-containing protein</fullName>
    </recommendedName>
</protein>
<feature type="domain" description="Polysaccharide pyruvyl transferase" evidence="1">
    <location>
        <begin position="78"/>
        <end position="196"/>
    </location>
</feature>
<dbReference type="Proteomes" id="UP000182517">
    <property type="component" value="Chromosome"/>
</dbReference>
<sequence length="261" mass="29406">MKELKLYWSTSLQGGRKNFGDWLSPVLCEALSGMKVVHARPNKCDLMALGSILAKAKNRFWNRRIDIWGSGLIEGIPAFRSPHRIHAVRGWQTAQTICNQKIEVVGDPGLLCDMLVPENVTAQKRFSVGVVPHYVDQSNQLIQQLVETIPNATMIDVFSGTIEFIKQVAACDVVLSSSMHGLITADALGVPNAWIRLSDNVWGKDFKFHDYYSVFKLANVKPYPLTRETRLQEIMDITDSYSRPGISEVKERLLNAFPFKK</sequence>
<proteinExistence type="predicted"/>
<gene>
    <name evidence="2" type="ORF">A7E78_01415</name>
</gene>
<dbReference type="InterPro" id="IPR007345">
    <property type="entry name" value="Polysacch_pyruvyl_Trfase"/>
</dbReference>
<dbReference type="AlphaFoldDB" id="A0A1L3GL18"/>
<dbReference type="OrthoDB" id="9803627at2"/>
<organism evidence="2 3">
    <name type="scientific">Syntrophotalea acetylenivorans</name>
    <dbReference type="NCBI Taxonomy" id="1842532"/>
    <lineage>
        <taxon>Bacteria</taxon>
        <taxon>Pseudomonadati</taxon>
        <taxon>Thermodesulfobacteriota</taxon>
        <taxon>Desulfuromonadia</taxon>
        <taxon>Desulfuromonadales</taxon>
        <taxon>Syntrophotaleaceae</taxon>
        <taxon>Syntrophotalea</taxon>
    </lineage>
</organism>
<keyword evidence="3" id="KW-1185">Reference proteome</keyword>
<reference evidence="2 3" key="1">
    <citation type="journal article" date="2017" name="Genome Announc.">
        <title>Complete Genome Sequences of Two Acetylene-Fermenting Pelobacter acetylenicus Strains.</title>
        <authorList>
            <person name="Sutton J.M."/>
            <person name="Baesman S.M."/>
            <person name="Fierst J.L."/>
            <person name="Poret-Peterson A.T."/>
            <person name="Oremland R.S."/>
            <person name="Dunlap D.S."/>
            <person name="Akob D.M."/>
        </authorList>
    </citation>
    <scope>NUCLEOTIDE SEQUENCE [LARGE SCALE GENOMIC DNA]</scope>
    <source>
        <strain evidence="2 3">SFB93</strain>
    </source>
</reference>
<dbReference type="KEGG" id="pef:A7E78_01415"/>
<evidence type="ECO:0000313" key="3">
    <source>
        <dbReference type="Proteomes" id="UP000182517"/>
    </source>
</evidence>